<protein>
    <recommendedName>
        <fullName evidence="4">Glycosyltransferase</fullName>
        <ecNumber evidence="4">2.4.1.-</ecNumber>
    </recommendedName>
</protein>
<dbReference type="SUPFAM" id="SSF53756">
    <property type="entry name" value="UDP-Glycosyltransferase/glycogen phosphorylase"/>
    <property type="match status" value="1"/>
</dbReference>
<dbReference type="EMBL" id="OX459122">
    <property type="protein sequence ID" value="CAI9106872.1"/>
    <property type="molecule type" value="Genomic_DNA"/>
</dbReference>
<proteinExistence type="inferred from homology"/>
<dbReference type="Gene3D" id="3.40.50.2000">
    <property type="entry name" value="Glycogen Phosphorylase B"/>
    <property type="match status" value="2"/>
</dbReference>
<dbReference type="GO" id="GO:1900994">
    <property type="term" value="P:(-)-secologanin biosynthetic process"/>
    <property type="evidence" value="ECO:0007669"/>
    <property type="project" value="UniProtKB-ARBA"/>
</dbReference>
<organism evidence="5 6">
    <name type="scientific">Oldenlandia corymbosa var. corymbosa</name>
    <dbReference type="NCBI Taxonomy" id="529605"/>
    <lineage>
        <taxon>Eukaryota</taxon>
        <taxon>Viridiplantae</taxon>
        <taxon>Streptophyta</taxon>
        <taxon>Embryophyta</taxon>
        <taxon>Tracheophyta</taxon>
        <taxon>Spermatophyta</taxon>
        <taxon>Magnoliopsida</taxon>
        <taxon>eudicotyledons</taxon>
        <taxon>Gunneridae</taxon>
        <taxon>Pentapetalae</taxon>
        <taxon>asterids</taxon>
        <taxon>lamiids</taxon>
        <taxon>Gentianales</taxon>
        <taxon>Rubiaceae</taxon>
        <taxon>Rubioideae</taxon>
        <taxon>Spermacoceae</taxon>
        <taxon>Hedyotis-Oldenlandia complex</taxon>
        <taxon>Oldenlandia</taxon>
    </lineage>
</organism>
<dbReference type="CDD" id="cd03784">
    <property type="entry name" value="GT1_Gtf-like"/>
    <property type="match status" value="1"/>
</dbReference>
<dbReference type="Proteomes" id="UP001161247">
    <property type="component" value="Chromosome 5"/>
</dbReference>
<name>A0AAV1DJL7_OLDCO</name>
<dbReference type="PANTHER" id="PTHR48045">
    <property type="entry name" value="UDP-GLYCOSYLTRANSFERASE 72B1"/>
    <property type="match status" value="1"/>
</dbReference>
<keyword evidence="6" id="KW-1185">Reference proteome</keyword>
<sequence>MEKQHESKRNRLVLVMYPLQGHMNPILDLASVLHSRGFSITVAHTTLNPPDPASFPDFTFLPISDGISTWDISPSNLVNLAYTINRNCAAPFKGCLSQIIHQEEQHGRVVCVIYDFLMHFAETAANEFNLPSIIFRTSNAAALLAFCTMAELSAQGQDFIARDSPSDDLVPGLFPLRFKDLPISSMGSLEKFSQLLAVVCSSRSSSAIIFNTTDCLENFPLTQLRRHYQIPFFHLGPLHRMAPKKPTNLVKDKNNCIKWLEKQARNSVIYVSLGSIATMDEKDLTEMAWGLALSEQPFLWVIRTCESEKKQLPEGFHELVGERGCVVEWAHQIEVLSHPAVGAFFTHCGWNSTLESICEGVPMICKPYFADQTVNARYLTHEWGLGIELGNVIQRTEIEKAVRRILVENEGVEMRQKAISLREQIKKCIKEGGCANNSLNEFVQFLSSFSEL</sequence>
<evidence type="ECO:0000256" key="2">
    <source>
        <dbReference type="ARBA" id="ARBA00022679"/>
    </source>
</evidence>
<dbReference type="Pfam" id="PF00201">
    <property type="entry name" value="UDPGT"/>
    <property type="match status" value="1"/>
</dbReference>
<evidence type="ECO:0000313" key="5">
    <source>
        <dbReference type="EMBL" id="CAI9106872.1"/>
    </source>
</evidence>
<dbReference type="PROSITE" id="PS00375">
    <property type="entry name" value="UDPGT"/>
    <property type="match status" value="1"/>
</dbReference>
<keyword evidence="2 3" id="KW-0808">Transferase</keyword>
<dbReference type="InterPro" id="IPR035595">
    <property type="entry name" value="UDP_glycos_trans_CS"/>
</dbReference>
<dbReference type="PANTHER" id="PTHR48045:SF30">
    <property type="entry name" value="UDP-GLYCOSYLTRANSFERASE 76H1-LIKE"/>
    <property type="match status" value="1"/>
</dbReference>
<dbReference type="AlphaFoldDB" id="A0AAV1DJL7"/>
<evidence type="ECO:0000313" key="6">
    <source>
        <dbReference type="Proteomes" id="UP001161247"/>
    </source>
</evidence>
<dbReference type="GO" id="GO:0035251">
    <property type="term" value="F:UDP-glucosyltransferase activity"/>
    <property type="evidence" value="ECO:0007669"/>
    <property type="project" value="UniProtKB-ARBA"/>
</dbReference>
<dbReference type="InterPro" id="IPR002213">
    <property type="entry name" value="UDP_glucos_trans"/>
</dbReference>
<evidence type="ECO:0000256" key="3">
    <source>
        <dbReference type="RuleBase" id="RU003718"/>
    </source>
</evidence>
<dbReference type="EC" id="2.4.1.-" evidence="4"/>
<evidence type="ECO:0000256" key="1">
    <source>
        <dbReference type="ARBA" id="ARBA00009995"/>
    </source>
</evidence>
<accession>A0AAV1DJL7</accession>
<comment type="similarity">
    <text evidence="1 3">Belongs to the UDP-glycosyltransferase family.</text>
</comment>
<dbReference type="FunFam" id="3.40.50.2000:FF:000120">
    <property type="entry name" value="UDP-glycosyltransferase 76C1"/>
    <property type="match status" value="1"/>
</dbReference>
<dbReference type="FunFam" id="3.40.50.2000:FF:000040">
    <property type="entry name" value="UDP-glycosyltransferase 76C1"/>
    <property type="match status" value="1"/>
</dbReference>
<evidence type="ECO:0000256" key="4">
    <source>
        <dbReference type="RuleBase" id="RU362057"/>
    </source>
</evidence>
<gene>
    <name evidence="5" type="ORF">OLC1_LOCUS15313</name>
</gene>
<reference evidence="5" key="1">
    <citation type="submission" date="2023-03" db="EMBL/GenBank/DDBJ databases">
        <authorList>
            <person name="Julca I."/>
        </authorList>
    </citation>
    <scope>NUCLEOTIDE SEQUENCE</scope>
</reference>
<keyword evidence="3" id="KW-0328">Glycosyltransferase</keyword>